<name>I3WG45_BIFBI</name>
<reference evidence="7 8" key="1">
    <citation type="journal article" date="2012" name="J. Bacteriol.">
        <title>Complete Genome Sequence of the Probiotic Bacterium Bifidobacterium bifidum Strain BGN4.</title>
        <authorList>
            <person name="Yu D.S."/>
            <person name="Jeong H."/>
            <person name="Lee D.H."/>
            <person name="Kwon S.K."/>
            <person name="Song J.Y."/>
            <person name="Kim B.K."/>
            <person name="Park M.S."/>
            <person name="Ji G.E."/>
            <person name="Oh T.K."/>
            <person name="Kim J.F."/>
        </authorList>
    </citation>
    <scope>NUCLEOTIDE SEQUENCE [LARGE SCALE GENOMIC DNA]</scope>
    <source>
        <strain evidence="7 8">BGN4</strain>
    </source>
</reference>
<keyword evidence="4 5" id="KW-0030">Aminoacyl-tRNA synthetase</keyword>
<protein>
    <submittedName>
        <fullName evidence="7">Glutamyl-Q tRNA(Asp) synthetase</fullName>
    </submittedName>
</protein>
<dbReference type="InterPro" id="IPR001412">
    <property type="entry name" value="aa-tRNA-synth_I_CS"/>
</dbReference>
<dbReference type="GO" id="GO:0004818">
    <property type="term" value="F:glutamate-tRNA ligase activity"/>
    <property type="evidence" value="ECO:0007669"/>
    <property type="project" value="TreeGrafter"/>
</dbReference>
<dbReference type="SUPFAM" id="SSF52374">
    <property type="entry name" value="Nucleotidylyl transferase"/>
    <property type="match status" value="2"/>
</dbReference>
<dbReference type="AlphaFoldDB" id="I3WG45"/>
<dbReference type="PANTHER" id="PTHR43311">
    <property type="entry name" value="GLUTAMATE--TRNA LIGASE"/>
    <property type="match status" value="1"/>
</dbReference>
<dbReference type="Pfam" id="PF00749">
    <property type="entry name" value="tRNA-synt_1c"/>
    <property type="match status" value="2"/>
</dbReference>
<dbReference type="HOGENOM" id="CLU_015768_0_0_11"/>
<evidence type="ECO:0000313" key="7">
    <source>
        <dbReference type="EMBL" id="AFL03858.1"/>
    </source>
</evidence>
<dbReference type="InterPro" id="IPR014729">
    <property type="entry name" value="Rossmann-like_a/b/a_fold"/>
</dbReference>
<keyword evidence="5" id="KW-0648">Protein biosynthesis</keyword>
<keyword evidence="1 5" id="KW-0436">Ligase</keyword>
<gene>
    <name evidence="7" type="primary">gluQ</name>
    <name evidence="7" type="ORF">BBB_0262</name>
</gene>
<evidence type="ECO:0000256" key="1">
    <source>
        <dbReference type="ARBA" id="ARBA00022598"/>
    </source>
</evidence>
<evidence type="ECO:0000256" key="2">
    <source>
        <dbReference type="ARBA" id="ARBA00022741"/>
    </source>
</evidence>
<dbReference type="EMBL" id="CP001361">
    <property type="protein sequence ID" value="AFL03858.1"/>
    <property type="molecule type" value="Genomic_DNA"/>
</dbReference>
<evidence type="ECO:0000256" key="4">
    <source>
        <dbReference type="ARBA" id="ARBA00023146"/>
    </source>
</evidence>
<feature type="domain" description="Glutamyl/glutaminyl-tRNA synthetase class Ib catalytic" evidence="6">
    <location>
        <begin position="188"/>
        <end position="385"/>
    </location>
</feature>
<dbReference type="GO" id="GO:0005829">
    <property type="term" value="C:cytosol"/>
    <property type="evidence" value="ECO:0007669"/>
    <property type="project" value="TreeGrafter"/>
</dbReference>
<dbReference type="GO" id="GO:0005524">
    <property type="term" value="F:ATP binding"/>
    <property type="evidence" value="ECO:0007669"/>
    <property type="project" value="UniProtKB-KW"/>
</dbReference>
<sequence>MPAGRRAGAADAAAIDIVARLHDQRMAARLGALGAVVIGRFAPTPSGRMHIGNVYAMLGAWLSARAGGPERTSRTGGGAGDADCPNNVNRVDGMSGAADPGDADGGRGRMLLRIEDIDTPRVLPDADRWIMDDLAWLGLDWDGEPVYQSRRLDIYEQALRALQGIDLRDAAAFGGRDGVDGTETTALIYPCFCSRADIRAASAPQEGDRFVMYPGTCRRTLAEHPRQVEQRLANGDRHSLRIAMPVAGDARAAVTVHDRVFGNCRFDLPRDLGDTVVRRADGLFAYQLVVTVDDLLMGVDDIVRGRDLLRSAALQLYIRERLLDAGFGDSSDGGVAAAHRDIRFAHLPLIDNAAGRRLAKRERSLDMGTLRKHGVTAHQVIGYCAWLLGLQQEPEPCAAADLLHGFSWDALAADSQDRSIPDDPFSIGL</sequence>
<dbReference type="Gene3D" id="3.40.50.620">
    <property type="entry name" value="HUPs"/>
    <property type="match status" value="2"/>
</dbReference>
<evidence type="ECO:0000256" key="5">
    <source>
        <dbReference type="RuleBase" id="RU363037"/>
    </source>
</evidence>
<dbReference type="Proteomes" id="UP000006173">
    <property type="component" value="Chromosome"/>
</dbReference>
<dbReference type="GO" id="GO:0006424">
    <property type="term" value="P:glutamyl-tRNA aminoacylation"/>
    <property type="evidence" value="ECO:0007669"/>
    <property type="project" value="TreeGrafter"/>
</dbReference>
<evidence type="ECO:0000256" key="3">
    <source>
        <dbReference type="ARBA" id="ARBA00022840"/>
    </source>
</evidence>
<evidence type="ECO:0000259" key="6">
    <source>
        <dbReference type="Pfam" id="PF00749"/>
    </source>
</evidence>
<dbReference type="InterPro" id="IPR020058">
    <property type="entry name" value="Glu/Gln-tRNA-synth_Ib_cat-dom"/>
</dbReference>
<comment type="similarity">
    <text evidence="5">Belongs to the class-I aminoacyl-tRNA synthetase family.</text>
</comment>
<keyword evidence="2 5" id="KW-0547">Nucleotide-binding</keyword>
<dbReference type="InterPro" id="IPR049940">
    <property type="entry name" value="GluQ/Sye"/>
</dbReference>
<evidence type="ECO:0000313" key="8">
    <source>
        <dbReference type="Proteomes" id="UP000006173"/>
    </source>
</evidence>
<dbReference type="PANTHER" id="PTHR43311:SF1">
    <property type="entry name" value="GLUTAMYL-Q TRNA(ASP) SYNTHETASE"/>
    <property type="match status" value="1"/>
</dbReference>
<dbReference type="PROSITE" id="PS00178">
    <property type="entry name" value="AA_TRNA_LIGASE_I"/>
    <property type="match status" value="1"/>
</dbReference>
<dbReference type="KEGG" id="bbf:BBB_0262"/>
<organism evidence="7 8">
    <name type="scientific">Bifidobacterium bifidum BGN4</name>
    <dbReference type="NCBI Taxonomy" id="484020"/>
    <lineage>
        <taxon>Bacteria</taxon>
        <taxon>Bacillati</taxon>
        <taxon>Actinomycetota</taxon>
        <taxon>Actinomycetes</taxon>
        <taxon>Bifidobacteriales</taxon>
        <taxon>Bifidobacteriaceae</taxon>
        <taxon>Bifidobacterium</taxon>
    </lineage>
</organism>
<keyword evidence="3 5" id="KW-0067">ATP-binding</keyword>
<feature type="domain" description="Glutamyl/glutaminyl-tRNA synthetase class Ib catalytic" evidence="6">
    <location>
        <begin position="107"/>
        <end position="161"/>
    </location>
</feature>
<dbReference type="PATRIC" id="fig|484020.3.peg.257"/>
<accession>I3WG45</accession>
<proteinExistence type="inferred from homology"/>